<feature type="compositionally biased region" description="Basic and acidic residues" evidence="1">
    <location>
        <begin position="89"/>
        <end position="102"/>
    </location>
</feature>
<evidence type="ECO:0000313" key="2">
    <source>
        <dbReference type="EMBL" id="MBW0487056.1"/>
    </source>
</evidence>
<keyword evidence="3" id="KW-1185">Reference proteome</keyword>
<feature type="compositionally biased region" description="Polar residues" evidence="1">
    <location>
        <begin position="68"/>
        <end position="88"/>
    </location>
</feature>
<dbReference type="AlphaFoldDB" id="A0A9Q3CR47"/>
<dbReference type="EMBL" id="AVOT02008950">
    <property type="protein sequence ID" value="MBW0487056.1"/>
    <property type="molecule type" value="Genomic_DNA"/>
</dbReference>
<proteinExistence type="predicted"/>
<dbReference type="OrthoDB" id="7920740at2759"/>
<gene>
    <name evidence="2" type="ORF">O181_026771</name>
</gene>
<evidence type="ECO:0000313" key="3">
    <source>
        <dbReference type="Proteomes" id="UP000765509"/>
    </source>
</evidence>
<protein>
    <submittedName>
        <fullName evidence="2">Uncharacterized protein</fullName>
    </submittedName>
</protein>
<organism evidence="2 3">
    <name type="scientific">Austropuccinia psidii MF-1</name>
    <dbReference type="NCBI Taxonomy" id="1389203"/>
    <lineage>
        <taxon>Eukaryota</taxon>
        <taxon>Fungi</taxon>
        <taxon>Dikarya</taxon>
        <taxon>Basidiomycota</taxon>
        <taxon>Pucciniomycotina</taxon>
        <taxon>Pucciniomycetes</taxon>
        <taxon>Pucciniales</taxon>
        <taxon>Sphaerophragmiaceae</taxon>
        <taxon>Austropuccinia</taxon>
    </lineage>
</organism>
<name>A0A9Q3CR47_9BASI</name>
<comment type="caution">
    <text evidence="2">The sequence shown here is derived from an EMBL/GenBank/DDBJ whole genome shotgun (WGS) entry which is preliminary data.</text>
</comment>
<evidence type="ECO:0000256" key="1">
    <source>
        <dbReference type="SAM" id="MobiDB-lite"/>
    </source>
</evidence>
<dbReference type="Proteomes" id="UP000765509">
    <property type="component" value="Unassembled WGS sequence"/>
</dbReference>
<feature type="region of interest" description="Disordered" evidence="1">
    <location>
        <begin position="68"/>
        <end position="102"/>
    </location>
</feature>
<sequence>MLHLRTLFSGLTISPEDLIDSVIAMWVIINLPGRFKTTMEVWLGKFEVEKKSSSLNNTGEMMINFIQQSHKNNNPSNQALISSKANSNTEKKQQQKRKTDGD</sequence>
<reference evidence="2" key="1">
    <citation type="submission" date="2021-03" db="EMBL/GenBank/DDBJ databases">
        <title>Draft genome sequence of rust myrtle Austropuccinia psidii MF-1, a brazilian biotype.</title>
        <authorList>
            <person name="Quecine M.C."/>
            <person name="Pachon D.M.R."/>
            <person name="Bonatelli M.L."/>
            <person name="Correr F.H."/>
            <person name="Franceschini L.M."/>
            <person name="Leite T.F."/>
            <person name="Margarido G.R.A."/>
            <person name="Almeida C.A."/>
            <person name="Ferrarezi J.A."/>
            <person name="Labate C.A."/>
        </authorList>
    </citation>
    <scope>NUCLEOTIDE SEQUENCE</scope>
    <source>
        <strain evidence="2">MF-1</strain>
    </source>
</reference>
<accession>A0A9Q3CR47</accession>